<feature type="domain" description="Solute-binding protein family 3/N-terminal" evidence="6">
    <location>
        <begin position="53"/>
        <end position="281"/>
    </location>
</feature>
<evidence type="ECO:0000256" key="5">
    <source>
        <dbReference type="SAM" id="SignalP"/>
    </source>
</evidence>
<dbReference type="STRING" id="1612308.SAMN05444581_11479"/>
<dbReference type="Pfam" id="PF00497">
    <property type="entry name" value="SBP_bac_3"/>
    <property type="match status" value="1"/>
</dbReference>
<evidence type="ECO:0000256" key="2">
    <source>
        <dbReference type="ARBA" id="ARBA00010333"/>
    </source>
</evidence>
<reference evidence="7 8" key="1">
    <citation type="submission" date="2016-10" db="EMBL/GenBank/DDBJ databases">
        <authorList>
            <person name="de Groot N.N."/>
        </authorList>
    </citation>
    <scope>NUCLEOTIDE SEQUENCE [LARGE SCALE GENOMIC DNA]</scope>
    <source>
        <strain evidence="7 8">NE2</strain>
    </source>
</reference>
<keyword evidence="8" id="KW-1185">Reference proteome</keyword>
<dbReference type="InterPro" id="IPR018313">
    <property type="entry name" value="SBP_3_CS"/>
</dbReference>
<dbReference type="SMART" id="SM00062">
    <property type="entry name" value="PBPb"/>
    <property type="match status" value="1"/>
</dbReference>
<dbReference type="Gene3D" id="3.40.190.10">
    <property type="entry name" value="Periplasmic binding protein-like II"/>
    <property type="match status" value="2"/>
</dbReference>
<comment type="similarity">
    <text evidence="2 4">Belongs to the bacterial solute-binding protein 3 family.</text>
</comment>
<feature type="chain" id="PRO_5011498890" evidence="5">
    <location>
        <begin position="29"/>
        <end position="283"/>
    </location>
</feature>
<evidence type="ECO:0000313" key="8">
    <source>
        <dbReference type="Proteomes" id="UP000198755"/>
    </source>
</evidence>
<dbReference type="OrthoDB" id="9796586at2"/>
<organism evidence="7 8">
    <name type="scientific">Methylocapsa palsarum</name>
    <dbReference type="NCBI Taxonomy" id="1612308"/>
    <lineage>
        <taxon>Bacteria</taxon>
        <taxon>Pseudomonadati</taxon>
        <taxon>Pseudomonadota</taxon>
        <taxon>Alphaproteobacteria</taxon>
        <taxon>Hyphomicrobiales</taxon>
        <taxon>Beijerinckiaceae</taxon>
        <taxon>Methylocapsa</taxon>
    </lineage>
</organism>
<dbReference type="AlphaFoldDB" id="A0A1I4BDT8"/>
<dbReference type="EMBL" id="FOSN01000014">
    <property type="protein sequence ID" value="SFK66964.1"/>
    <property type="molecule type" value="Genomic_DNA"/>
</dbReference>
<dbReference type="GO" id="GO:0030313">
    <property type="term" value="C:cell envelope"/>
    <property type="evidence" value="ECO:0007669"/>
    <property type="project" value="UniProtKB-SubCell"/>
</dbReference>
<dbReference type="RefSeq" id="WP_091684974.1">
    <property type="nucleotide sequence ID" value="NZ_FOSN01000014.1"/>
</dbReference>
<evidence type="ECO:0000313" key="7">
    <source>
        <dbReference type="EMBL" id="SFK66964.1"/>
    </source>
</evidence>
<dbReference type="InterPro" id="IPR001638">
    <property type="entry name" value="Solute-binding_3/MltF_N"/>
</dbReference>
<dbReference type="Proteomes" id="UP000198755">
    <property type="component" value="Unassembled WGS sequence"/>
</dbReference>
<accession>A0A1I4BDT8</accession>
<proteinExistence type="inferred from homology"/>
<keyword evidence="3 5" id="KW-0732">Signal</keyword>
<evidence type="ECO:0000256" key="3">
    <source>
        <dbReference type="ARBA" id="ARBA00022729"/>
    </source>
</evidence>
<protein>
    <submittedName>
        <fullName evidence="7">Polar amino acid transport system substrate-binding protein</fullName>
    </submittedName>
</protein>
<gene>
    <name evidence="7" type="ORF">SAMN05444581_11479</name>
</gene>
<evidence type="ECO:0000256" key="1">
    <source>
        <dbReference type="ARBA" id="ARBA00004196"/>
    </source>
</evidence>
<comment type="subcellular location">
    <subcellularLocation>
        <location evidence="1">Cell envelope</location>
    </subcellularLocation>
</comment>
<evidence type="ECO:0000259" key="6">
    <source>
        <dbReference type="SMART" id="SM00062"/>
    </source>
</evidence>
<dbReference type="SUPFAM" id="SSF53850">
    <property type="entry name" value="Periplasmic binding protein-like II"/>
    <property type="match status" value="1"/>
</dbReference>
<feature type="signal peptide" evidence="5">
    <location>
        <begin position="1"/>
        <end position="28"/>
    </location>
</feature>
<evidence type="ECO:0000256" key="4">
    <source>
        <dbReference type="RuleBase" id="RU003744"/>
    </source>
</evidence>
<dbReference type="PROSITE" id="PS01039">
    <property type="entry name" value="SBP_BACTERIAL_3"/>
    <property type="match status" value="1"/>
</dbReference>
<dbReference type="PANTHER" id="PTHR35936:SF35">
    <property type="entry name" value="L-CYSTINE-BINDING PROTEIN TCYJ"/>
    <property type="match status" value="1"/>
</dbReference>
<name>A0A1I4BDT8_9HYPH</name>
<dbReference type="PANTHER" id="PTHR35936">
    <property type="entry name" value="MEMBRANE-BOUND LYTIC MUREIN TRANSGLYCOSYLASE F"/>
    <property type="match status" value="1"/>
</dbReference>
<sequence length="283" mass="31331">MRPWTKTAVLLLSLTLSNLLGSNLPGSASEVAAPNFWDPHHLVAKPDMAEIRTIRFLTEDDYPPFHFMTQDGALTGFDVDLARALCEELRVTCTIQARRWDTLLDALDQKQGDALIASIRIDEENREKLDFTAPYYKSPARFVTRNVPDAPEATPESLRARTVGVEGGSAHEAFLKAYFPDSTRKTYASQKELRDALESGEIDALFGDGVSLGGWIQGMGQNPCCVFRGGSFMDDRFFGEGVGIAVAKDDRDLRDALDYGLATLAAKGVYTEIYLKYFPLGIY</sequence>